<dbReference type="InterPro" id="IPR035983">
    <property type="entry name" value="Hect_E3_ubiquitin_ligase"/>
</dbReference>
<dbReference type="GO" id="GO:0004842">
    <property type="term" value="F:ubiquitin-protein transferase activity"/>
    <property type="evidence" value="ECO:0007669"/>
    <property type="project" value="InterPro"/>
</dbReference>
<evidence type="ECO:0000256" key="2">
    <source>
        <dbReference type="PROSITE-ProRule" id="PRU00104"/>
    </source>
</evidence>
<dbReference type="PROSITE" id="PS50188">
    <property type="entry name" value="B302_SPRY"/>
    <property type="match status" value="1"/>
</dbReference>
<evidence type="ECO:0000313" key="9">
    <source>
        <dbReference type="Proteomes" id="UP000014760"/>
    </source>
</evidence>
<feature type="transmembrane region" description="Helical" evidence="4">
    <location>
        <begin position="275"/>
        <end position="296"/>
    </location>
</feature>
<feature type="region of interest" description="Disordered" evidence="3">
    <location>
        <begin position="3113"/>
        <end position="3137"/>
    </location>
</feature>
<feature type="region of interest" description="Disordered" evidence="3">
    <location>
        <begin position="3151"/>
        <end position="3190"/>
    </location>
</feature>
<keyword evidence="1 2" id="KW-0833">Ubl conjugation pathway</keyword>
<evidence type="ECO:0000259" key="5">
    <source>
        <dbReference type="PROSITE" id="PS50188"/>
    </source>
</evidence>
<sequence length="3786" mass="415080">LAKKDDSSSKVINDSLLSRLRPFRGPAPPASTLVSLTTNDATATTKKEDSASSSTGVTTKALMRSPIYCDGNSIVLLTPSAGASSASQARSLFGSSAGISGLRSLATNVCFSVQSGQCSHRTDLIDAPACSLARGASLLGMGLCYDASNNLIWGVSADWVDQFLNPGHRATLHIMQRLCLPQDVPLHVPADKMCSTSDALAQLLRHIGSMSVQHVSTDASPPPPLSATALLAGFQSQMALLQEHTQQVKAVDLVHLQRVLDILQRAVKEKDERTVICMLLVMQVITFCSLLCPLTSMTPSDLLWLILSQCQEADVHSADPTSAVLREVSLTISTGLTVLYPLTSSRDTLFHKLLSEGDQVKGYMHLRNLILINYSEQLRSQLLHSDRLNDLRLNSDLVQLVLKIVVRESCALLRECQTSDRVHLEAIITSVPMASACLRYLMALQFHSLRFALLQKEFSENSVLCPDFNELSQSILSLNAQILTGAYEVVEVLLETCHAIIATGGQDVDFWLQGLERTAKATLLGHCLPMLVTALTHPNLRCLLLAEALLPQLVQLVVLTSQAALLLKSQVQVVQQEELLNVDHDITDLIGGSHIDLGEEEKGFLAGLKVPAPWTSGKSVESVHPLRDNYKSKETVQIPGARCLFLRFDPRCSSQYDYDKLVVYAGQNTSAKKVAEFGGNTLGFGSRSVLGAGWPKDLVRVDGDSVTFSFEMRSGREHNTPDKAMWGFMVTVRAQESVEEVSQGLPFLADLALGLSVLACSMLQLLYQGPDKTQDEDKCQGLLKSRLLQRCVWQHDQPDCLSQAEVLPPNSPHMKPLPRIKMPAEIISKLREIGGNQSLQTRPSIREVIVPKVLEECILSATVKHLSLADTLRCLSLPPEYDNPDYFLLRDVMRETYRRHNAMLRQFQAIAELEQRWNHEITDVRQGTLSPSQAFFIDYHLAENKQKELAILCFLKQVDFNPNDLDSSVSALSEKLEMEIALEAAPDAKAFPRTQAVVQGVLQRLYLLLHVTIAPDSGIGRSLSHAPFKVIPNVMVRSDTDVLKPYARSISAPLDPHVVQDDSVLDIKTCVTWKRHVHRKPVSILQNLVEQTSEETQAPQVSLLHQLFAFIGSSPERAVSCESFLSAARTRWKRGHTRQHALRHMIALLKAATRVGGATHLVAAVTSVLMHGPQVEELTCGGMANHVREAFAEAISSVVQLVARYPTACCNSIGLLCVIPYTRAEEKCLVRSGLVQLLDRLCSLSNNSGSASSEAALRRQRVSAMAWAGFQVLSNRCVQWEQEDAGIDDLEHSGLARQVSMLLTNHLARATESSNSNQSAGNEALQEVLSLLNNLSRSKMGRAILSQPGCVSKLLSLLLDQRPSPKLVLIILQLCRVALPLMSTEDCDKVDLPAWGQDLQPEGGLPPTASEKSVRIASLLLAKLGDFLVPGDQTTIVLKQASDDLAMQQSEGGGKGEKAEDSNVLDGCLSVFVHKRADQSSHEVIQPLLSSMESRPFRLAGGANMEKVVRMDREITKHGKTEVCTEEALSALRAAAKWAAMGLVVSTGAPVDSRAESCSSDKKKMAAEVCKDKNSDLSRSDPIRPFISGHVANSMAAEVIDLLHCLLSAPETLAAQRWSSAVESVLSSALSSLPILLSSTEDLGCEEGQHQQLITMAKQANAALAALGGFVETVKAGCEVEIQGEGVRGSLAQVLTVSEQAGMVTAKLLPPSDHEFHPPRYSDNVQVPISRLRPPRNQRLPLHQLSMAETIVAALQSLLHPQHGVASALSQPLPILGADATDLPNQICRVVAEIRTRACKVLACHLQDDSFARLFIMHSSSAIDVLKSLSKECSVGVRLPVEEAKCHRLRMLYRDCAKPPPPPPKHPVRATKEITWDAGRLFPPLRSTLFSHSLTAVTFLGDPSAGSGLPRGTLVFASQPIPTQAPSFYWEMEICSYGENHDESGPIISFGFMPSAEKRDGAWTNPVGSCLFHNNGRAVHYNGASLLQWRSVRLDVTLSVGDLAGIGWQRQPSGQEASSLPNHCSSAKGLVFFTHNGRRLQAYIDDVSGGMFPVVHIQKKSTRVRANFGGRPFAYAEGTQHRNAADDCHDLSLEIKQLFSVLPFHSSGSDSDTDSCVSLDSSADSQRSVQVQTPPGPPRRTACTPQPLREYNCEASLHYKLLPSYECWAFTGPEPKASTASEEESDCEEGEEDGAVEDHYALLVKAWEQKVFPTIRRRFRNEAERKDGLEQIRGALQLGMTDIARQTVEFLYEENGGMPRDLLLPTIDDIKAELAKFTIDRVRKGTTVIIRPLTPSSSPSILPKFAVRGMLKTFSLPGMVLDVDQVNELVQVESYLQSEGVLVRFWYPLEALERPPQGYRKTALMGHQPLDTSSILIHREVLSVESVLARMHCRSALLELIAHCNSPSPPEASLAPPSMAASAALLQDLDIENLQLLSNELLAPPLPPHGDLSTHSLVSTPSPGLCLSALDCTHSALLYQDSRQRLRQELRTAISRAAVQGEDYLIELSNQICLCFQTAPELFPFEEFAVSESRMATDVVFSGCACVVVSSRVDPKASKKDVTHKSPWARIFTYQGHRISRAGQCSKQEVLSFPRNCSLPSTHSGQYCPAVIPADVVHLKMSASSPGPIVSLHGIPSQFPLAVAYIETLTEKEEEAGGGRAPIVVPSLVLVHVTKLICGYLWRTDVPPVLKETMFHLLAQTLRVLHMSEMNSLPSLGPQLSSSLAPLSLLQSEIKRLYEEETKGWLSGGGSTVDQGRFSTYFHSLMEVCLAVAEVTAPVVPPDDAARPSAPSLAPPSPSASSTLGKRKKIKAKRDRTSSSSSAGKADSECSLSSIASTASSSSSSSSSGGMGGSSKPEDMLWFHRALTVSQIFRYLIYGDLIGKGVTEEAVGDAYQLLTPSSAHSRLLIIGGIPSQLEASAVREAIMSACAASGGLFKDDALYLPKQQHKEEEMSRYAVLEVRSASKMDAVKRSLKMQKALVQGEGEEMAALDLLSLSIVNPGLGTDPIANSALESFLTDKLIQCKSPLSLRDEALIALTEIFHSCFLYDGQSPESQKLQSGLICLSRHQITVSAASNLICVFLNSLKATSKKTFAEQVGHLLRRYGVPRLSDKEDSDKKAKVKKASKASSPKEKMALQFSTKKELFNEISLDRSAKKNGQRRKKRRENLLHQQRNKEPRKKPRASAKVSAEQENVLTLDGFLCFVTEKVKQEARSVWRALFACGYDLHFERCRPMDVGQAVMLSERWTPDMDSALVTHINALSSKLAVSPSRLHPHEVYLSASALSSSSELCALQGLSPEDVRLRFSLLQSLNNTLQTFFLPLVDLRPCLGVGGQYVQRRSCASLLAASSSSSCRQLIFRDTKMVLFNRVLNATAQRKPDQAAPEIVLDPLESVGEKKLRPLSTHFCQALRQLSTVSSSQLCVRLAAGGDPTYAFNVRFTGEEVHGTSGSFRHFLWQTARELESPLLGLFMQCPSAGSQHNRGMFIMRPGPMTFAEEQLLLFLGQLIGVTIRADIPYGLDLLPLFWKNLTGRDLDPLSDLQDADITTYFYLKKIEMVFDESELLALCSEQRPTFTFNTLLGDPVDLIPNGSAVTVTMENRHEFVECIRSLRMKELRCEARVRVLLAGMSSVIPPQLLPLLTPLDMELRTCGLPHVDLDFLRAHTMYQVGLMEADEHVQFFWQVMQQFSQEELCKFIKFACNQERIPQTCPCRDGGSDTAHVPPYPMKIAPPDGPGQSSTAASPDARFIRVETCMFMIKLPQYSSRELMRQRLLYAIHCRDDPLSG</sequence>
<evidence type="ECO:0000256" key="1">
    <source>
        <dbReference type="ARBA" id="ARBA00022786"/>
    </source>
</evidence>
<dbReference type="PANTHER" id="PTHR46435">
    <property type="entry name" value="E3 UBIQUITIN-PROTEIN LIGASE HECTD4-RELATED"/>
    <property type="match status" value="1"/>
</dbReference>
<dbReference type="InterPro" id="IPR043136">
    <property type="entry name" value="B30.2/SPRY_sf"/>
</dbReference>
<reference evidence="7 9" key="2">
    <citation type="journal article" date="2013" name="Nature">
        <title>Insights into bilaterian evolution from three spiralian genomes.</title>
        <authorList>
            <person name="Simakov O."/>
            <person name="Marletaz F."/>
            <person name="Cho S.J."/>
            <person name="Edsinger-Gonzales E."/>
            <person name="Havlak P."/>
            <person name="Hellsten U."/>
            <person name="Kuo D.H."/>
            <person name="Larsson T."/>
            <person name="Lv J."/>
            <person name="Arendt D."/>
            <person name="Savage R."/>
            <person name="Osoegawa K."/>
            <person name="de Jong P."/>
            <person name="Grimwood J."/>
            <person name="Chapman J.A."/>
            <person name="Shapiro H."/>
            <person name="Aerts A."/>
            <person name="Otillar R.P."/>
            <person name="Terry A.Y."/>
            <person name="Boore J.L."/>
            <person name="Grigoriev I.V."/>
            <person name="Lindberg D.R."/>
            <person name="Seaver E.C."/>
            <person name="Weisblat D.A."/>
            <person name="Putnam N.H."/>
            <person name="Rokhsar D.S."/>
        </authorList>
    </citation>
    <scope>NUCLEOTIDE SEQUENCE</scope>
    <source>
        <strain evidence="7 9">I ESC-2004</strain>
    </source>
</reference>
<keyword evidence="4" id="KW-1133">Transmembrane helix</keyword>
<organism evidence="7">
    <name type="scientific">Capitella teleta</name>
    <name type="common">Polychaete worm</name>
    <dbReference type="NCBI Taxonomy" id="283909"/>
    <lineage>
        <taxon>Eukaryota</taxon>
        <taxon>Metazoa</taxon>
        <taxon>Spiralia</taxon>
        <taxon>Lophotrochozoa</taxon>
        <taxon>Annelida</taxon>
        <taxon>Polychaeta</taxon>
        <taxon>Sedentaria</taxon>
        <taxon>Scolecida</taxon>
        <taxon>Capitellidae</taxon>
        <taxon>Capitella</taxon>
    </lineage>
</organism>
<keyword evidence="4" id="KW-0812">Transmembrane</keyword>
<name>R7VCU7_CAPTE</name>
<feature type="region of interest" description="Disordered" evidence="3">
    <location>
        <begin position="2106"/>
        <end position="2144"/>
    </location>
</feature>
<dbReference type="PANTHER" id="PTHR46435:SF1">
    <property type="entry name" value="E3 UBIQUITIN-PROTEIN LIGASE HECTD4-RELATED"/>
    <property type="match status" value="1"/>
</dbReference>
<keyword evidence="9" id="KW-1185">Reference proteome</keyword>
<evidence type="ECO:0000313" key="7">
    <source>
        <dbReference type="EMBL" id="ELU16464.1"/>
    </source>
</evidence>
<evidence type="ECO:0000256" key="3">
    <source>
        <dbReference type="SAM" id="MobiDB-lite"/>
    </source>
</evidence>
<feature type="region of interest" description="Disordered" evidence="3">
    <location>
        <begin position="22"/>
        <end position="57"/>
    </location>
</feature>
<dbReference type="SMART" id="SM00119">
    <property type="entry name" value="HECTc"/>
    <property type="match status" value="1"/>
</dbReference>
<dbReference type="Pfam" id="PF00632">
    <property type="entry name" value="HECT"/>
    <property type="match status" value="1"/>
</dbReference>
<feature type="domain" description="HECT" evidence="6">
    <location>
        <begin position="3438"/>
        <end position="3786"/>
    </location>
</feature>
<dbReference type="OrthoDB" id="5986060at2759"/>
<dbReference type="SUPFAM" id="SSF56204">
    <property type="entry name" value="Hect, E3 ligase catalytic domain"/>
    <property type="match status" value="1"/>
</dbReference>
<dbReference type="GO" id="GO:0042593">
    <property type="term" value="P:glucose homeostasis"/>
    <property type="evidence" value="ECO:0007669"/>
    <property type="project" value="TreeGrafter"/>
</dbReference>
<proteinExistence type="predicted"/>
<evidence type="ECO:0008006" key="10">
    <source>
        <dbReference type="Google" id="ProtNLM"/>
    </source>
</evidence>
<feature type="non-terminal residue" evidence="7">
    <location>
        <position position="1"/>
    </location>
</feature>
<evidence type="ECO:0000259" key="6">
    <source>
        <dbReference type="PROSITE" id="PS50237"/>
    </source>
</evidence>
<dbReference type="HOGENOM" id="CLU_000179_1_0_1"/>
<dbReference type="Gene3D" id="2.60.120.920">
    <property type="match status" value="1"/>
</dbReference>
<feature type="compositionally biased region" description="Basic residues" evidence="3">
    <location>
        <begin position="2805"/>
        <end position="2814"/>
    </location>
</feature>
<dbReference type="InterPro" id="IPR035781">
    <property type="entry name" value="SPRY_HECTD4"/>
</dbReference>
<dbReference type="EMBL" id="AMQN01017468">
    <property type="status" value="NOT_ANNOTATED_CDS"/>
    <property type="molecule type" value="Genomic_DNA"/>
</dbReference>
<dbReference type="InterPro" id="IPR001870">
    <property type="entry name" value="B30.2/SPRY"/>
</dbReference>
<feature type="compositionally biased region" description="Basic residues" evidence="3">
    <location>
        <begin position="3157"/>
        <end position="3167"/>
    </location>
</feature>
<dbReference type="EMBL" id="KB293151">
    <property type="protein sequence ID" value="ELU16464.1"/>
    <property type="molecule type" value="Genomic_DNA"/>
</dbReference>
<dbReference type="Gene3D" id="3.30.2160.10">
    <property type="entry name" value="Hect, E3 ligase catalytic domain"/>
    <property type="match status" value="1"/>
</dbReference>
<dbReference type="Gene3D" id="3.90.1750.10">
    <property type="entry name" value="Hect, E3 ligase catalytic domains"/>
    <property type="match status" value="1"/>
</dbReference>
<feature type="domain" description="B30.2/SPRY" evidence="5">
    <location>
        <begin position="1854"/>
        <end position="2073"/>
    </location>
</feature>
<gene>
    <name evidence="7" type="ORF">CAPTEDRAFT_121881</name>
</gene>
<protein>
    <recommendedName>
        <fullName evidence="10">HECT domain-containing protein</fullName>
    </recommendedName>
</protein>
<evidence type="ECO:0000313" key="8">
    <source>
        <dbReference type="EnsemblMetazoa" id="CapteP121881"/>
    </source>
</evidence>
<dbReference type="Gene3D" id="3.30.2410.10">
    <property type="entry name" value="Hect, E3 ligase catalytic domain"/>
    <property type="match status" value="1"/>
</dbReference>
<dbReference type="InterPro" id="IPR043366">
    <property type="entry name" value="HECTD4"/>
</dbReference>
<feature type="compositionally biased region" description="Polar residues" evidence="3">
    <location>
        <begin position="32"/>
        <end position="44"/>
    </location>
</feature>
<feature type="compositionally biased region" description="Polar residues" evidence="3">
    <location>
        <begin position="2106"/>
        <end position="2133"/>
    </location>
</feature>
<feature type="active site" description="Glycyl thioester intermediate" evidence="2">
    <location>
        <position position="3754"/>
    </location>
</feature>
<feature type="region of interest" description="Disordered" evidence="3">
    <location>
        <begin position="3723"/>
        <end position="3742"/>
    </location>
</feature>
<reference evidence="8" key="3">
    <citation type="submission" date="2015-06" db="UniProtKB">
        <authorList>
            <consortium name="EnsemblMetazoa"/>
        </authorList>
    </citation>
    <scope>IDENTIFICATION</scope>
</reference>
<evidence type="ECO:0000256" key="4">
    <source>
        <dbReference type="SAM" id="Phobius"/>
    </source>
</evidence>
<dbReference type="PROSITE" id="PS50237">
    <property type="entry name" value="HECT"/>
    <property type="match status" value="1"/>
</dbReference>
<reference evidence="9" key="1">
    <citation type="submission" date="2012-12" db="EMBL/GenBank/DDBJ databases">
        <authorList>
            <person name="Hellsten U."/>
            <person name="Grimwood J."/>
            <person name="Chapman J.A."/>
            <person name="Shapiro H."/>
            <person name="Aerts A."/>
            <person name="Otillar R.P."/>
            <person name="Terry A.Y."/>
            <person name="Boore J.L."/>
            <person name="Simakov O."/>
            <person name="Marletaz F."/>
            <person name="Cho S.-J."/>
            <person name="Edsinger-Gonzales E."/>
            <person name="Havlak P."/>
            <person name="Kuo D.-H."/>
            <person name="Larsson T."/>
            <person name="Lv J."/>
            <person name="Arendt D."/>
            <person name="Savage R."/>
            <person name="Osoegawa K."/>
            <person name="de Jong P."/>
            <person name="Lindberg D.R."/>
            <person name="Seaver E.C."/>
            <person name="Weisblat D.A."/>
            <person name="Putnam N.H."/>
            <person name="Grigoriev I.V."/>
            <person name="Rokhsar D.S."/>
        </authorList>
    </citation>
    <scope>NUCLEOTIDE SEQUENCE</scope>
    <source>
        <strain evidence="9">I ESC-2004</strain>
    </source>
</reference>
<feature type="region of interest" description="Disordered" evidence="3">
    <location>
        <begin position="2783"/>
        <end position="2827"/>
    </location>
</feature>
<dbReference type="EnsemblMetazoa" id="CapteT121881">
    <property type="protein sequence ID" value="CapteP121881"/>
    <property type="gene ID" value="CapteG121881"/>
</dbReference>
<dbReference type="Proteomes" id="UP000014760">
    <property type="component" value="Unassembled WGS sequence"/>
</dbReference>
<keyword evidence="4" id="KW-0472">Membrane</keyword>
<accession>R7VCU7</accession>
<dbReference type="STRING" id="283909.R7VCU7"/>
<dbReference type="OMA" id="HDYHLQE"/>
<dbReference type="CDD" id="cd13735">
    <property type="entry name" value="SPRY_HECT_like"/>
    <property type="match status" value="1"/>
</dbReference>
<dbReference type="InterPro" id="IPR000569">
    <property type="entry name" value="HECT_dom"/>
</dbReference>